<dbReference type="PROSITE" id="PS50250">
    <property type="entry name" value="PCI"/>
    <property type="match status" value="1"/>
</dbReference>
<organism evidence="5 6">
    <name type="scientific">Allomyces macrogynus (strain ATCC 38327)</name>
    <name type="common">Allomyces javanicus var. macrogynus</name>
    <dbReference type="NCBI Taxonomy" id="578462"/>
    <lineage>
        <taxon>Eukaryota</taxon>
        <taxon>Fungi</taxon>
        <taxon>Fungi incertae sedis</taxon>
        <taxon>Blastocladiomycota</taxon>
        <taxon>Blastocladiomycetes</taxon>
        <taxon>Blastocladiales</taxon>
        <taxon>Blastocladiaceae</taxon>
        <taxon>Allomyces</taxon>
    </lineage>
</organism>
<evidence type="ECO:0000256" key="1">
    <source>
        <dbReference type="ARBA" id="ARBA00008482"/>
    </source>
</evidence>
<evidence type="ECO:0000313" key="6">
    <source>
        <dbReference type="Proteomes" id="UP000054350"/>
    </source>
</evidence>
<dbReference type="EMBL" id="GG745368">
    <property type="protein sequence ID" value="KNE70794.1"/>
    <property type="molecule type" value="Genomic_DNA"/>
</dbReference>
<feature type="region of interest" description="Disordered" evidence="3">
    <location>
        <begin position="221"/>
        <end position="245"/>
    </location>
</feature>
<keyword evidence="6" id="KW-1185">Reference proteome</keyword>
<evidence type="ECO:0000259" key="4">
    <source>
        <dbReference type="PROSITE" id="PS50250"/>
    </source>
</evidence>
<reference evidence="5 6" key="1">
    <citation type="submission" date="2009-11" db="EMBL/GenBank/DDBJ databases">
        <title>Annotation of Allomyces macrogynus ATCC 38327.</title>
        <authorList>
            <consortium name="The Broad Institute Genome Sequencing Platform"/>
            <person name="Russ C."/>
            <person name="Cuomo C."/>
            <person name="Burger G."/>
            <person name="Gray M.W."/>
            <person name="Holland P.W.H."/>
            <person name="King N."/>
            <person name="Lang F.B.F."/>
            <person name="Roger A.J."/>
            <person name="Ruiz-Trillo I."/>
            <person name="Young S.K."/>
            <person name="Zeng Q."/>
            <person name="Gargeya S."/>
            <person name="Fitzgerald M."/>
            <person name="Haas B."/>
            <person name="Abouelleil A."/>
            <person name="Alvarado L."/>
            <person name="Arachchi H.M."/>
            <person name="Berlin A."/>
            <person name="Chapman S.B."/>
            <person name="Gearin G."/>
            <person name="Goldberg J."/>
            <person name="Griggs A."/>
            <person name="Gujja S."/>
            <person name="Hansen M."/>
            <person name="Heiman D."/>
            <person name="Howarth C."/>
            <person name="Larimer J."/>
            <person name="Lui A."/>
            <person name="MacDonald P.J.P."/>
            <person name="McCowen C."/>
            <person name="Montmayeur A."/>
            <person name="Murphy C."/>
            <person name="Neiman D."/>
            <person name="Pearson M."/>
            <person name="Priest M."/>
            <person name="Roberts A."/>
            <person name="Saif S."/>
            <person name="Shea T."/>
            <person name="Sisk P."/>
            <person name="Stolte C."/>
            <person name="Sykes S."/>
            <person name="Wortman J."/>
            <person name="Nusbaum C."/>
            <person name="Birren B."/>
        </authorList>
    </citation>
    <scope>NUCLEOTIDE SEQUENCE [LARGE SCALE GENOMIC DNA]</scope>
    <source>
        <strain evidence="5 6">ATCC 38327</strain>
    </source>
</reference>
<evidence type="ECO:0000256" key="2">
    <source>
        <dbReference type="ARBA" id="ARBA00022790"/>
    </source>
</evidence>
<dbReference type="OrthoDB" id="10265275at2759"/>
<accession>A0A0L0T898</accession>
<dbReference type="eggNOG" id="KOG3250">
    <property type="taxonomic scope" value="Eukaryota"/>
</dbReference>
<dbReference type="Pfam" id="PF01399">
    <property type="entry name" value="PCI"/>
    <property type="match status" value="1"/>
</dbReference>
<protein>
    <recommendedName>
        <fullName evidence="4">PCI domain-containing protein</fullName>
    </recommendedName>
</protein>
<dbReference type="PANTHER" id="PTHR15350">
    <property type="entry name" value="COP9 SIGNALOSOME COMPLEX SUBUNIT 7/DENDRITIC CELL PROTEIN GA17"/>
    <property type="match status" value="1"/>
</dbReference>
<dbReference type="SMART" id="SM00088">
    <property type="entry name" value="PINT"/>
    <property type="match status" value="1"/>
</dbReference>
<keyword evidence="2" id="KW-0736">Signalosome</keyword>
<dbReference type="Pfam" id="PF22061">
    <property type="entry name" value="CSN7_HB_subdom"/>
    <property type="match status" value="1"/>
</dbReference>
<sequence>MTAPEASDAVIPPKLLPFVLLAKSTRGAAAADLVAKVLEAPGVDVFSEFLSVPSIQQLKETHKGAFDLLTIFAYHDLAAYKASAATLPPLTPPMQRKLRLLTLITLAQTARELPYATLLTALDYDASALRDLEDLIIEGMSEQLFTGTLDQRARVLHVESSLGRDVSPEMLGAMVDRLEQWSATTTTVLDSIQQRIEHARTVATAHKAANDAFQEKLKAAEDKKAARGGGGPRAMIPTGPMAMEL</sequence>
<dbReference type="OMA" id="SACEYRH"/>
<dbReference type="AlphaFoldDB" id="A0A0L0T898"/>
<reference evidence="6" key="2">
    <citation type="submission" date="2009-11" db="EMBL/GenBank/DDBJ databases">
        <title>The Genome Sequence of Allomyces macrogynus strain ATCC 38327.</title>
        <authorList>
            <consortium name="The Broad Institute Genome Sequencing Platform"/>
            <person name="Russ C."/>
            <person name="Cuomo C."/>
            <person name="Shea T."/>
            <person name="Young S.K."/>
            <person name="Zeng Q."/>
            <person name="Koehrsen M."/>
            <person name="Haas B."/>
            <person name="Borodovsky M."/>
            <person name="Guigo R."/>
            <person name="Alvarado L."/>
            <person name="Berlin A."/>
            <person name="Borenstein D."/>
            <person name="Chen Z."/>
            <person name="Engels R."/>
            <person name="Freedman E."/>
            <person name="Gellesch M."/>
            <person name="Goldberg J."/>
            <person name="Griggs A."/>
            <person name="Gujja S."/>
            <person name="Heiman D."/>
            <person name="Hepburn T."/>
            <person name="Howarth C."/>
            <person name="Jen D."/>
            <person name="Larson L."/>
            <person name="Lewis B."/>
            <person name="Mehta T."/>
            <person name="Park D."/>
            <person name="Pearson M."/>
            <person name="Roberts A."/>
            <person name="Saif S."/>
            <person name="Shenoy N."/>
            <person name="Sisk P."/>
            <person name="Stolte C."/>
            <person name="Sykes S."/>
            <person name="Walk T."/>
            <person name="White J."/>
            <person name="Yandava C."/>
            <person name="Burger G."/>
            <person name="Gray M.W."/>
            <person name="Holland P.W.H."/>
            <person name="King N."/>
            <person name="Lang F.B.F."/>
            <person name="Roger A.J."/>
            <person name="Ruiz-Trillo I."/>
            <person name="Lander E."/>
            <person name="Nusbaum C."/>
        </authorList>
    </citation>
    <scope>NUCLEOTIDE SEQUENCE [LARGE SCALE GENOMIC DNA]</scope>
    <source>
        <strain evidence="6">ATCC 38327</strain>
    </source>
</reference>
<dbReference type="VEuPathDB" id="FungiDB:AMAG_14912"/>
<evidence type="ECO:0000256" key="3">
    <source>
        <dbReference type="SAM" id="MobiDB-lite"/>
    </source>
</evidence>
<dbReference type="Proteomes" id="UP000054350">
    <property type="component" value="Unassembled WGS sequence"/>
</dbReference>
<dbReference type="STRING" id="578462.A0A0L0T898"/>
<comment type="similarity">
    <text evidence="1">Belongs to the CSN7/EIF3M family. CSN7 subfamily.</text>
</comment>
<name>A0A0L0T898_ALLM3</name>
<proteinExistence type="inferred from homology"/>
<dbReference type="GO" id="GO:0008180">
    <property type="term" value="C:COP9 signalosome"/>
    <property type="evidence" value="ECO:0007669"/>
    <property type="project" value="UniProtKB-KW"/>
</dbReference>
<dbReference type="PANTHER" id="PTHR15350:SF5">
    <property type="entry name" value="COP9 SIGNALOSOME COMPLEX SUBUNIT 7"/>
    <property type="match status" value="1"/>
</dbReference>
<gene>
    <name evidence="5" type="ORF">AMAG_14912</name>
</gene>
<dbReference type="InterPro" id="IPR000717">
    <property type="entry name" value="PCI_dom"/>
</dbReference>
<dbReference type="InterPro" id="IPR045237">
    <property type="entry name" value="COPS7/eIF3m"/>
</dbReference>
<feature type="domain" description="PCI" evidence="4">
    <location>
        <begin position="1"/>
        <end position="163"/>
    </location>
</feature>
<evidence type="ECO:0000313" key="5">
    <source>
        <dbReference type="EMBL" id="KNE70794.1"/>
    </source>
</evidence>